<dbReference type="Proteomes" id="UP000886520">
    <property type="component" value="Chromosome 7"/>
</dbReference>
<dbReference type="AlphaFoldDB" id="A0A9D4ZMD9"/>
<sequence>EEGEREMGKAVTVEVLHTSVVKPASPSPQPFLSLSPCDLMWRDYTYNRRLLFYERPVSAVSGDDEYPRFIHTLRSSLPRVLASFYPFAGRLVELPAGAAGDGTKAQLAVACNDEGAELVEARIHGVSFLDLKSSNFDMQPYFVQLTRWASYTRLQEGAPLFSIQVTRFSCGSIAFGIAHSHVVADGFSLWHFMSSWVECVKGKPLSLEPSHDRTPLMVQSALPEKAIIDWIEDVKAPAGITTVASKVQHVVSFPKEMVEELKTRANNVYGSYEVLCAELWKKVSKPQLVACSRDARTSFCSVVNMRTRMEPPLAVGYFGCALLWGMASATLGELQDEELAATAARIRGAVRSCTSSHMQQFIHFLELYGKDAFVPKIAASPISLRVSSSPKFPMLSIDFGWGRPIAVRSVIVEENGKLVLYPGPSGLGSSDVCLSFPSGIMSCLHSDPSFPLYDPH</sequence>
<comment type="caution">
    <text evidence="2">The sequence shown here is derived from an EMBL/GenBank/DDBJ whole genome shotgun (WGS) entry which is preliminary data.</text>
</comment>
<evidence type="ECO:0000313" key="2">
    <source>
        <dbReference type="EMBL" id="KAI5078040.1"/>
    </source>
</evidence>
<dbReference type="PANTHER" id="PTHR31896">
    <property type="entry name" value="FAMILY REGULATORY PROTEIN, PUTATIVE (AFU_ORTHOLOGUE AFUA_3G14730)-RELATED"/>
    <property type="match status" value="1"/>
</dbReference>
<dbReference type="OrthoDB" id="1862401at2759"/>
<dbReference type="PANTHER" id="PTHR31896:SF64">
    <property type="entry name" value="TRICHOTHECENE 3-O-ACETYLTRANSFERASE"/>
    <property type="match status" value="1"/>
</dbReference>
<reference evidence="2" key="1">
    <citation type="submission" date="2021-01" db="EMBL/GenBank/DDBJ databases">
        <title>Adiantum capillus-veneris genome.</title>
        <authorList>
            <person name="Fang Y."/>
            <person name="Liao Q."/>
        </authorList>
    </citation>
    <scope>NUCLEOTIDE SEQUENCE</scope>
    <source>
        <strain evidence="2">H3</strain>
        <tissue evidence="2">Leaf</tissue>
    </source>
</reference>
<dbReference type="GO" id="GO:0016740">
    <property type="term" value="F:transferase activity"/>
    <property type="evidence" value="ECO:0007669"/>
    <property type="project" value="UniProtKB-KW"/>
</dbReference>
<organism evidence="2 3">
    <name type="scientific">Adiantum capillus-veneris</name>
    <name type="common">Maidenhair fern</name>
    <dbReference type="NCBI Taxonomy" id="13818"/>
    <lineage>
        <taxon>Eukaryota</taxon>
        <taxon>Viridiplantae</taxon>
        <taxon>Streptophyta</taxon>
        <taxon>Embryophyta</taxon>
        <taxon>Tracheophyta</taxon>
        <taxon>Polypodiopsida</taxon>
        <taxon>Polypodiidae</taxon>
        <taxon>Polypodiales</taxon>
        <taxon>Pteridineae</taxon>
        <taxon>Pteridaceae</taxon>
        <taxon>Vittarioideae</taxon>
        <taxon>Adiantum</taxon>
    </lineage>
</organism>
<proteinExistence type="predicted"/>
<feature type="non-terminal residue" evidence="2">
    <location>
        <position position="456"/>
    </location>
</feature>
<keyword evidence="1" id="KW-0808">Transferase</keyword>
<dbReference type="Gene3D" id="3.30.559.10">
    <property type="entry name" value="Chloramphenicol acetyltransferase-like domain"/>
    <property type="match status" value="2"/>
</dbReference>
<dbReference type="InterPro" id="IPR023213">
    <property type="entry name" value="CAT-like_dom_sf"/>
</dbReference>
<keyword evidence="3" id="KW-1185">Reference proteome</keyword>
<name>A0A9D4ZMD9_ADICA</name>
<evidence type="ECO:0000313" key="3">
    <source>
        <dbReference type="Proteomes" id="UP000886520"/>
    </source>
</evidence>
<gene>
    <name evidence="2" type="ORF">GOP47_0007864</name>
</gene>
<dbReference type="Pfam" id="PF02458">
    <property type="entry name" value="Transferase"/>
    <property type="match status" value="1"/>
</dbReference>
<dbReference type="EMBL" id="JABFUD020000007">
    <property type="protein sequence ID" value="KAI5078040.1"/>
    <property type="molecule type" value="Genomic_DNA"/>
</dbReference>
<accession>A0A9D4ZMD9</accession>
<dbReference type="InterPro" id="IPR051283">
    <property type="entry name" value="Sec_Metabolite_Acyltrans"/>
</dbReference>
<protein>
    <submittedName>
        <fullName evidence="2">Uncharacterized protein</fullName>
    </submittedName>
</protein>
<evidence type="ECO:0000256" key="1">
    <source>
        <dbReference type="ARBA" id="ARBA00022679"/>
    </source>
</evidence>